<gene>
    <name evidence="2" type="ORF">GTO89_05565</name>
</gene>
<evidence type="ECO:0000313" key="2">
    <source>
        <dbReference type="EMBL" id="MZP42508.1"/>
    </source>
</evidence>
<dbReference type="SUPFAM" id="SSF55797">
    <property type="entry name" value="PR-1-like"/>
    <property type="match status" value="1"/>
</dbReference>
<keyword evidence="3" id="KW-1185">Reference proteome</keyword>
<dbReference type="SMART" id="SM00257">
    <property type="entry name" value="LysM"/>
    <property type="match status" value="2"/>
</dbReference>
<feature type="domain" description="LysM" evidence="1">
    <location>
        <begin position="102"/>
        <end position="146"/>
    </location>
</feature>
<accession>A0A845L8H3</accession>
<dbReference type="SUPFAM" id="SSF54106">
    <property type="entry name" value="LysM domain"/>
    <property type="match status" value="2"/>
</dbReference>
<dbReference type="InterPro" id="IPR018392">
    <property type="entry name" value="LysM"/>
</dbReference>
<dbReference type="InterPro" id="IPR014044">
    <property type="entry name" value="CAP_dom"/>
</dbReference>
<reference evidence="2 3" key="1">
    <citation type="submission" date="2020-01" db="EMBL/GenBank/DDBJ databases">
        <title>Whole genome sequence of Heliobacterium gestii DSM 11169.</title>
        <authorList>
            <person name="Kyndt J.A."/>
            <person name="Meyer T.E."/>
        </authorList>
    </citation>
    <scope>NUCLEOTIDE SEQUENCE [LARGE SCALE GENOMIC DNA]</scope>
    <source>
        <strain evidence="2 3">DSM 11169</strain>
    </source>
</reference>
<dbReference type="Proteomes" id="UP000471031">
    <property type="component" value="Unassembled WGS sequence"/>
</dbReference>
<dbReference type="InterPro" id="IPR036779">
    <property type="entry name" value="LysM_dom_sf"/>
</dbReference>
<dbReference type="PROSITE" id="PS51782">
    <property type="entry name" value="LYSM"/>
    <property type="match status" value="2"/>
</dbReference>
<evidence type="ECO:0000313" key="3">
    <source>
        <dbReference type="Proteomes" id="UP000471031"/>
    </source>
</evidence>
<comment type="caution">
    <text evidence="2">The sequence shown here is derived from an EMBL/GenBank/DDBJ whole genome shotgun (WGS) entry which is preliminary data.</text>
</comment>
<dbReference type="Pfam" id="PF01476">
    <property type="entry name" value="LysM"/>
    <property type="match status" value="2"/>
</dbReference>
<dbReference type="CDD" id="cd00118">
    <property type="entry name" value="LysM"/>
    <property type="match status" value="2"/>
</dbReference>
<evidence type="ECO:0000259" key="1">
    <source>
        <dbReference type="PROSITE" id="PS51782"/>
    </source>
</evidence>
<protein>
    <submittedName>
        <fullName evidence="2">LysM peptidoglycan-binding domain-containing protein</fullName>
    </submittedName>
</protein>
<name>A0A845L8H3_HELGE</name>
<dbReference type="AlphaFoldDB" id="A0A845L8H3"/>
<dbReference type="Pfam" id="PF00188">
    <property type="entry name" value="CAP"/>
    <property type="match status" value="1"/>
</dbReference>
<proteinExistence type="predicted"/>
<dbReference type="Gene3D" id="3.40.33.10">
    <property type="entry name" value="CAP"/>
    <property type="match status" value="1"/>
</dbReference>
<dbReference type="Gene3D" id="3.10.350.10">
    <property type="entry name" value="LysM domain"/>
    <property type="match status" value="2"/>
</dbReference>
<organism evidence="2 3">
    <name type="scientific">Heliomicrobium gestii</name>
    <name type="common">Heliobacterium gestii</name>
    <dbReference type="NCBI Taxonomy" id="2699"/>
    <lineage>
        <taxon>Bacteria</taxon>
        <taxon>Bacillati</taxon>
        <taxon>Bacillota</taxon>
        <taxon>Clostridia</taxon>
        <taxon>Eubacteriales</taxon>
        <taxon>Heliobacteriaceae</taxon>
        <taxon>Heliomicrobium</taxon>
    </lineage>
</organism>
<dbReference type="EMBL" id="WXEX01000004">
    <property type="protein sequence ID" value="MZP42508.1"/>
    <property type="molecule type" value="Genomic_DNA"/>
</dbReference>
<dbReference type="PANTHER" id="PTHR31157:SF1">
    <property type="entry name" value="SCP DOMAIN-CONTAINING PROTEIN"/>
    <property type="match status" value="1"/>
</dbReference>
<dbReference type="CDD" id="cd05379">
    <property type="entry name" value="CAP_bacterial"/>
    <property type="match status" value="1"/>
</dbReference>
<sequence length="288" mass="30933">MKLISAGSTVKVISQTKNANYWIYVQAADGTKGYITNSPTYVKLNTQVAGVTNTYTVKDGDTLWTIANSQGVTVNDLMKANNLTSGSIYPGQVLQIPAAAAGEYRVAAGDTLYKIAAKLGLSLNSLIQANPGVDANQLYVGQILKVPQTSQAPAPQPAPQQAPALTMAEQVVQLVNAERAKAGLKPLRADNATLNRMARDKAVDMIQKNYFSHTSPTFGSPFAMMDKYGIHYGYAGENIAKGQTSAQQVMNDWMNSSGHRANILSPNYDTIGVGYYQGAWVQEFISAN</sequence>
<dbReference type="OrthoDB" id="9783944at2"/>
<dbReference type="InterPro" id="IPR035940">
    <property type="entry name" value="CAP_sf"/>
</dbReference>
<dbReference type="PANTHER" id="PTHR31157">
    <property type="entry name" value="SCP DOMAIN-CONTAINING PROTEIN"/>
    <property type="match status" value="1"/>
</dbReference>
<feature type="domain" description="LysM" evidence="1">
    <location>
        <begin position="53"/>
        <end position="96"/>
    </location>
</feature>